<dbReference type="EMBL" id="JAGSOJ010000002">
    <property type="protein sequence ID" value="MCM1990609.1"/>
    <property type="molecule type" value="Genomic_DNA"/>
</dbReference>
<evidence type="ECO:0000313" key="4">
    <source>
        <dbReference type="EMBL" id="MCM1990609.1"/>
    </source>
</evidence>
<feature type="binding site" evidence="2">
    <location>
        <position position="150"/>
    </location>
    <ligand>
        <name>Mn(2+)</name>
        <dbReference type="ChEBI" id="CHEBI:29035"/>
        <label>2</label>
    </ligand>
</feature>
<proteinExistence type="predicted"/>
<accession>A0A9J6P3H2</accession>
<feature type="domain" description="Peptidase M20 dimerisation" evidence="3">
    <location>
        <begin position="174"/>
        <end position="268"/>
    </location>
</feature>
<evidence type="ECO:0000313" key="5">
    <source>
        <dbReference type="Proteomes" id="UP001056429"/>
    </source>
</evidence>
<gene>
    <name evidence="4" type="ORF">KDK92_12825</name>
</gene>
<evidence type="ECO:0000259" key="3">
    <source>
        <dbReference type="Pfam" id="PF07687"/>
    </source>
</evidence>
<dbReference type="Proteomes" id="UP001056429">
    <property type="component" value="Unassembled WGS sequence"/>
</dbReference>
<evidence type="ECO:0000256" key="2">
    <source>
        <dbReference type="PIRSR" id="PIRSR005962-1"/>
    </source>
</evidence>
<dbReference type="PIRSF" id="PIRSF005962">
    <property type="entry name" value="Pept_M20D_amidohydro"/>
    <property type="match status" value="1"/>
</dbReference>
<dbReference type="SUPFAM" id="SSF53187">
    <property type="entry name" value="Zn-dependent exopeptidases"/>
    <property type="match status" value="1"/>
</dbReference>
<dbReference type="GO" id="GO:0050118">
    <property type="term" value="F:N-acetyldiaminopimelate deacetylase activity"/>
    <property type="evidence" value="ECO:0007669"/>
    <property type="project" value="UniProtKB-ARBA"/>
</dbReference>
<dbReference type="SUPFAM" id="SSF55031">
    <property type="entry name" value="Bacterial exopeptidase dimerisation domain"/>
    <property type="match status" value="1"/>
</dbReference>
<evidence type="ECO:0000256" key="1">
    <source>
        <dbReference type="ARBA" id="ARBA00022801"/>
    </source>
</evidence>
<dbReference type="InterPro" id="IPR002933">
    <property type="entry name" value="Peptidase_M20"/>
</dbReference>
<dbReference type="InterPro" id="IPR017439">
    <property type="entry name" value="Amidohydrolase"/>
</dbReference>
<dbReference type="GO" id="GO:0046872">
    <property type="term" value="F:metal ion binding"/>
    <property type="evidence" value="ECO:0007669"/>
    <property type="project" value="UniProtKB-KW"/>
</dbReference>
<dbReference type="Pfam" id="PF07687">
    <property type="entry name" value="M20_dimer"/>
    <property type="match status" value="1"/>
</dbReference>
<reference evidence="4" key="2">
    <citation type="submission" date="2021-04" db="EMBL/GenBank/DDBJ databases">
        <authorList>
            <person name="Dong X."/>
        </authorList>
    </citation>
    <scope>NUCLEOTIDE SEQUENCE</scope>
    <source>
        <strain evidence="4">ZWT</strain>
    </source>
</reference>
<dbReference type="Gene3D" id="3.30.70.360">
    <property type="match status" value="1"/>
</dbReference>
<organism evidence="4 5">
    <name type="scientific">Oceanirhabdus seepicola</name>
    <dbReference type="NCBI Taxonomy" id="2828781"/>
    <lineage>
        <taxon>Bacteria</taxon>
        <taxon>Bacillati</taxon>
        <taxon>Bacillota</taxon>
        <taxon>Clostridia</taxon>
        <taxon>Eubacteriales</taxon>
        <taxon>Clostridiaceae</taxon>
        <taxon>Oceanirhabdus</taxon>
    </lineage>
</organism>
<dbReference type="FunFam" id="3.30.70.360:FF:000001">
    <property type="entry name" value="N-acetyldiaminopimelate deacetylase"/>
    <property type="match status" value="1"/>
</dbReference>
<feature type="binding site" evidence="2">
    <location>
        <position position="90"/>
    </location>
    <ligand>
        <name>Mn(2+)</name>
        <dbReference type="ChEBI" id="CHEBI:29035"/>
        <label>2</label>
    </ligand>
</feature>
<dbReference type="PANTHER" id="PTHR11014:SF63">
    <property type="entry name" value="METALLOPEPTIDASE, PUTATIVE (AFU_ORTHOLOGUE AFUA_6G09600)-RELATED"/>
    <property type="match status" value="1"/>
</dbReference>
<dbReference type="NCBIfam" id="TIGR01891">
    <property type="entry name" value="amidohydrolases"/>
    <property type="match status" value="1"/>
</dbReference>
<dbReference type="CDD" id="cd03886">
    <property type="entry name" value="M20_Acy1"/>
    <property type="match status" value="1"/>
</dbReference>
<keyword evidence="2" id="KW-0479">Metal-binding</keyword>
<dbReference type="PANTHER" id="PTHR11014">
    <property type="entry name" value="PEPTIDASE M20 FAMILY MEMBER"/>
    <property type="match status" value="1"/>
</dbReference>
<keyword evidence="5" id="KW-1185">Reference proteome</keyword>
<sequence>MQIINIRRELHEIPEIGFGLNKTQKKVISYLEEWGIPYVTMAETGICAWINKDFEKEKCIALRGDMDALPIEEESGVVFKSKHKGCMHACGHDGHTAVLLGAAKILNEHKDELKGCVKLIFEPAEETVGGSRVMIEEGVLDNVQAVVGLHVDEECEVGKIRVNYGAAMAASNPFKITVKGKGGHGARPHGTVDPVVIASNIIIALQDIVSRETSPTEPCVISVGKISGGATANVIPGSVELEGIIRTLSHEHREYVKNRVKEVVEGIAKTMRGEAEVEIFESYPCLINNEDMVELLIGCANDIIGQDNVLIKKHPNMGVESFAYFAKERPSVFYFLGSRNEEKGIIHPAHNCKFDIDESCLELGVAIQCRAAYEFLNE</sequence>
<dbReference type="Pfam" id="PF01546">
    <property type="entry name" value="Peptidase_M20"/>
    <property type="match status" value="1"/>
</dbReference>
<feature type="binding site" evidence="2">
    <location>
        <position position="126"/>
    </location>
    <ligand>
        <name>Mn(2+)</name>
        <dbReference type="ChEBI" id="CHEBI:29035"/>
        <label>2</label>
    </ligand>
</feature>
<keyword evidence="2" id="KW-0464">Manganese</keyword>
<dbReference type="GO" id="GO:0019877">
    <property type="term" value="P:diaminopimelate biosynthetic process"/>
    <property type="evidence" value="ECO:0007669"/>
    <property type="project" value="UniProtKB-ARBA"/>
</dbReference>
<dbReference type="InterPro" id="IPR011650">
    <property type="entry name" value="Peptidase_M20_dimer"/>
</dbReference>
<name>A0A9J6P3H2_9CLOT</name>
<dbReference type="AlphaFoldDB" id="A0A9J6P3H2"/>
<dbReference type="Gene3D" id="3.40.630.10">
    <property type="entry name" value="Zn peptidases"/>
    <property type="match status" value="1"/>
</dbReference>
<keyword evidence="1" id="KW-0378">Hydrolase</keyword>
<dbReference type="InterPro" id="IPR036264">
    <property type="entry name" value="Bact_exopeptidase_dim_dom"/>
</dbReference>
<comment type="caution">
    <text evidence="4">The sequence shown here is derived from an EMBL/GenBank/DDBJ whole genome shotgun (WGS) entry which is preliminary data.</text>
</comment>
<reference evidence="4" key="1">
    <citation type="journal article" date="2021" name="mSystems">
        <title>Bacteria and Archaea Synergistically Convert Glycine Betaine to Biogenic Methane in the Formosa Cold Seep of the South China Sea.</title>
        <authorList>
            <person name="Li L."/>
            <person name="Zhang W."/>
            <person name="Zhang S."/>
            <person name="Song L."/>
            <person name="Sun Q."/>
            <person name="Zhang H."/>
            <person name="Xiang H."/>
            <person name="Dong X."/>
        </authorList>
    </citation>
    <scope>NUCLEOTIDE SEQUENCE</scope>
    <source>
        <strain evidence="4">ZWT</strain>
    </source>
</reference>
<protein>
    <submittedName>
        <fullName evidence="4">Amidohydrolase</fullName>
    </submittedName>
</protein>
<feature type="binding site" evidence="2">
    <location>
        <position position="350"/>
    </location>
    <ligand>
        <name>Mn(2+)</name>
        <dbReference type="ChEBI" id="CHEBI:29035"/>
        <label>2</label>
    </ligand>
</feature>
<feature type="binding site" evidence="2">
    <location>
        <position position="92"/>
    </location>
    <ligand>
        <name>Mn(2+)</name>
        <dbReference type="ChEBI" id="CHEBI:29035"/>
        <label>2</label>
    </ligand>
</feature>
<comment type="cofactor">
    <cofactor evidence="2">
        <name>Mn(2+)</name>
        <dbReference type="ChEBI" id="CHEBI:29035"/>
    </cofactor>
    <text evidence="2">The Mn(2+) ion enhances activity.</text>
</comment>